<gene>
    <name evidence="20" type="ORF">ASTO00021_LOCUS2917</name>
</gene>
<dbReference type="SUPFAM" id="SSF57850">
    <property type="entry name" value="RING/U-box"/>
    <property type="match status" value="1"/>
</dbReference>
<comment type="pathway">
    <text evidence="2">Protein modification; protein ubiquitination.</text>
</comment>
<dbReference type="Pfam" id="PF04757">
    <property type="entry name" value="Pex2_Pex12"/>
    <property type="match status" value="1"/>
</dbReference>
<name>A0A7S3PF55_9STRA</name>
<dbReference type="PANTHER" id="PTHR48178">
    <property type="entry name" value="PEROXISOME BIOGENESIS FACTOR 2"/>
    <property type="match status" value="1"/>
</dbReference>
<evidence type="ECO:0000256" key="18">
    <source>
        <dbReference type="PROSITE-ProRule" id="PRU00175"/>
    </source>
</evidence>
<keyword evidence="12" id="KW-1133">Transmembrane helix</keyword>
<evidence type="ECO:0000256" key="14">
    <source>
        <dbReference type="ARBA" id="ARBA00023140"/>
    </source>
</evidence>
<dbReference type="InterPro" id="IPR001841">
    <property type="entry name" value="Znf_RING"/>
</dbReference>
<evidence type="ECO:0000256" key="13">
    <source>
        <dbReference type="ARBA" id="ARBA00023136"/>
    </source>
</evidence>
<keyword evidence="8 18" id="KW-0863">Zinc-finger</keyword>
<feature type="domain" description="RING-type" evidence="19">
    <location>
        <begin position="329"/>
        <end position="369"/>
    </location>
</feature>
<dbReference type="InterPro" id="IPR013083">
    <property type="entry name" value="Znf_RING/FYVE/PHD"/>
</dbReference>
<evidence type="ECO:0000256" key="4">
    <source>
        <dbReference type="ARBA" id="ARBA00022448"/>
    </source>
</evidence>
<dbReference type="GO" id="GO:0005778">
    <property type="term" value="C:peroxisomal membrane"/>
    <property type="evidence" value="ECO:0007669"/>
    <property type="project" value="UniProtKB-SubCell"/>
</dbReference>
<dbReference type="GO" id="GO:0008270">
    <property type="term" value="F:zinc ion binding"/>
    <property type="evidence" value="ECO:0007669"/>
    <property type="project" value="UniProtKB-KW"/>
</dbReference>
<keyword evidence="14" id="KW-0576">Peroxisome</keyword>
<organism evidence="20">
    <name type="scientific">Aplanochytrium stocchinoi</name>
    <dbReference type="NCBI Taxonomy" id="215587"/>
    <lineage>
        <taxon>Eukaryota</taxon>
        <taxon>Sar</taxon>
        <taxon>Stramenopiles</taxon>
        <taxon>Bigyra</taxon>
        <taxon>Labyrinthulomycetes</taxon>
        <taxon>Thraustochytrida</taxon>
        <taxon>Thraustochytriidae</taxon>
        <taxon>Aplanochytrium</taxon>
    </lineage>
</organism>
<dbReference type="EMBL" id="HBIN01004173">
    <property type="protein sequence ID" value="CAE0432594.1"/>
    <property type="molecule type" value="Transcribed_RNA"/>
</dbReference>
<keyword evidence="13" id="KW-0472">Membrane</keyword>
<dbReference type="AlphaFoldDB" id="A0A7S3PF55"/>
<evidence type="ECO:0000256" key="10">
    <source>
        <dbReference type="ARBA" id="ARBA00022833"/>
    </source>
</evidence>
<sequence>MWNSSLAEELTSAVATLDRSSNSKTPRKYEGQHYHIAQIPVTKVSQLDGQLLDDELQTLIKSQLDNVFKHLPQYSGLVARIQPEIKAFVRFLLWTFSHRNNTASPGNALQNLRYRNELKYSNVSVGGKYLPMLLKIHGDEPTRLQRVLHGVGTVLIPYAFDRIQNRAMISQWSSLPEDDYRYIVNKWLDTLEKIWSAAQVLNLFVFLYNGKYRSVLDRILFLRLVYDKAEGGRNVAFEFINQQLLYDGFSEMLIALLPMIDWARIQRAGLRLQAIIFSLFSTLRKKLPVLTVGGNPLTCSGEQADKSDKDVEGFKDIRKKQTRDESMVCAFCTEETCMPYILGCGHYYCYYCLQSHYMSNNNLTCHTCNTLVTTSHRV</sequence>
<keyword evidence="9" id="KW-0833">Ubl conjugation pathway</keyword>
<dbReference type="PROSITE" id="PS00518">
    <property type="entry name" value="ZF_RING_1"/>
    <property type="match status" value="1"/>
</dbReference>
<comment type="subcellular location">
    <subcellularLocation>
        <location evidence="1">Peroxisome membrane</location>
        <topology evidence="1">Multi-pass membrane protein</topology>
    </subcellularLocation>
</comment>
<keyword evidence="10" id="KW-0862">Zinc</keyword>
<dbReference type="InterPro" id="IPR025654">
    <property type="entry name" value="PEX2/10"/>
</dbReference>
<keyword evidence="7" id="KW-0479">Metal-binding</keyword>
<evidence type="ECO:0000256" key="16">
    <source>
        <dbReference type="ARBA" id="ARBA00034438"/>
    </source>
</evidence>
<dbReference type="GO" id="GO:0061630">
    <property type="term" value="F:ubiquitin protein ligase activity"/>
    <property type="evidence" value="ECO:0007669"/>
    <property type="project" value="UniProtKB-EC"/>
</dbReference>
<evidence type="ECO:0000256" key="7">
    <source>
        <dbReference type="ARBA" id="ARBA00022723"/>
    </source>
</evidence>
<evidence type="ECO:0000256" key="1">
    <source>
        <dbReference type="ARBA" id="ARBA00004585"/>
    </source>
</evidence>
<keyword evidence="6" id="KW-0812">Transmembrane</keyword>
<evidence type="ECO:0000256" key="17">
    <source>
        <dbReference type="ARBA" id="ARBA00034523"/>
    </source>
</evidence>
<dbReference type="SMART" id="SM00184">
    <property type="entry name" value="RING"/>
    <property type="match status" value="1"/>
</dbReference>
<protein>
    <recommendedName>
        <fullName evidence="17">RING-type E3 ubiquitin transferase (cysteine targeting)</fullName>
        <ecNumber evidence="17">2.3.2.36</ecNumber>
    </recommendedName>
    <alternativeName>
        <fullName evidence="15">Peroxin-2</fullName>
    </alternativeName>
</protein>
<evidence type="ECO:0000256" key="5">
    <source>
        <dbReference type="ARBA" id="ARBA00022679"/>
    </source>
</evidence>
<evidence type="ECO:0000256" key="8">
    <source>
        <dbReference type="ARBA" id="ARBA00022771"/>
    </source>
</evidence>
<evidence type="ECO:0000256" key="12">
    <source>
        <dbReference type="ARBA" id="ARBA00022989"/>
    </source>
</evidence>
<evidence type="ECO:0000256" key="9">
    <source>
        <dbReference type="ARBA" id="ARBA00022786"/>
    </source>
</evidence>
<proteinExistence type="inferred from homology"/>
<evidence type="ECO:0000256" key="2">
    <source>
        <dbReference type="ARBA" id="ARBA00004906"/>
    </source>
</evidence>
<comment type="similarity">
    <text evidence="3">Belongs to the pex2/pex10/pex12 family.</text>
</comment>
<dbReference type="GO" id="GO:0016558">
    <property type="term" value="P:protein import into peroxisome matrix"/>
    <property type="evidence" value="ECO:0007669"/>
    <property type="project" value="InterPro"/>
</dbReference>
<dbReference type="InterPro" id="IPR017907">
    <property type="entry name" value="Znf_RING_CS"/>
</dbReference>
<dbReference type="Gene3D" id="3.30.40.10">
    <property type="entry name" value="Zinc/RING finger domain, C3HC4 (zinc finger)"/>
    <property type="match status" value="1"/>
</dbReference>
<dbReference type="PROSITE" id="PS50089">
    <property type="entry name" value="ZF_RING_2"/>
    <property type="match status" value="1"/>
</dbReference>
<reference evidence="20" key="1">
    <citation type="submission" date="2021-01" db="EMBL/GenBank/DDBJ databases">
        <authorList>
            <person name="Corre E."/>
            <person name="Pelletier E."/>
            <person name="Niang G."/>
            <person name="Scheremetjew M."/>
            <person name="Finn R."/>
            <person name="Kale V."/>
            <person name="Holt S."/>
            <person name="Cochrane G."/>
            <person name="Meng A."/>
            <person name="Brown T."/>
            <person name="Cohen L."/>
        </authorList>
    </citation>
    <scope>NUCLEOTIDE SEQUENCE</scope>
    <source>
        <strain evidence="20">GSBS06</strain>
    </source>
</reference>
<dbReference type="PANTHER" id="PTHR48178:SF1">
    <property type="entry name" value="PEROXISOME BIOGENESIS FACTOR 2"/>
    <property type="match status" value="1"/>
</dbReference>
<keyword evidence="5" id="KW-0808">Transferase</keyword>
<evidence type="ECO:0000256" key="11">
    <source>
        <dbReference type="ARBA" id="ARBA00022927"/>
    </source>
</evidence>
<evidence type="ECO:0000259" key="19">
    <source>
        <dbReference type="PROSITE" id="PS50089"/>
    </source>
</evidence>
<comment type="catalytic activity">
    <reaction evidence="16">
        <text>[E2 ubiquitin-conjugating enzyme]-S-ubiquitinyl-L-cysteine + [acceptor protein]-L-cysteine = [E2 ubiquitin-conjugating enzyme]-L-cysteine + [acceptor protein]-S-ubiquitinyl-L-cysteine.</text>
        <dbReference type="EC" id="2.3.2.36"/>
    </reaction>
</comment>
<evidence type="ECO:0000256" key="15">
    <source>
        <dbReference type="ARBA" id="ARBA00032511"/>
    </source>
</evidence>
<dbReference type="EC" id="2.3.2.36" evidence="17"/>
<accession>A0A7S3PF55</accession>
<keyword evidence="11" id="KW-0653">Protein transport</keyword>
<keyword evidence="4" id="KW-0813">Transport</keyword>
<dbReference type="InterPro" id="IPR006845">
    <property type="entry name" value="Pex_N"/>
</dbReference>
<evidence type="ECO:0000256" key="3">
    <source>
        <dbReference type="ARBA" id="ARBA00008704"/>
    </source>
</evidence>
<evidence type="ECO:0000256" key="6">
    <source>
        <dbReference type="ARBA" id="ARBA00022692"/>
    </source>
</evidence>
<evidence type="ECO:0000313" key="20">
    <source>
        <dbReference type="EMBL" id="CAE0432594.1"/>
    </source>
</evidence>